<keyword evidence="2" id="KW-1185">Reference proteome</keyword>
<dbReference type="VEuPathDB" id="FungiDB:LCOR_03485.1"/>
<gene>
    <name evidence="1" type="ORF">LCOR_03485.1</name>
</gene>
<protein>
    <submittedName>
        <fullName evidence="1">Uncharacterized protein</fullName>
    </submittedName>
</protein>
<dbReference type="EMBL" id="CBTN010000011">
    <property type="protein sequence ID" value="CDH51940.1"/>
    <property type="molecule type" value="Genomic_DNA"/>
</dbReference>
<reference evidence="1" key="1">
    <citation type="submission" date="2013-08" db="EMBL/GenBank/DDBJ databases">
        <title>Gene expansion shapes genome architecture in the human pathogen Lichtheimia corymbifera: an evolutionary genomics analysis in the ancient terrestrial Mucorales (Mucoromycotina).</title>
        <authorList>
            <person name="Schwartze V.U."/>
            <person name="Winter S."/>
            <person name="Shelest E."/>
            <person name="Marcet-Houben M."/>
            <person name="Horn F."/>
            <person name="Wehner S."/>
            <person name="Hoffmann K."/>
            <person name="Riege K."/>
            <person name="Sammeth M."/>
            <person name="Nowrousian M."/>
            <person name="Valiante V."/>
            <person name="Linde J."/>
            <person name="Jacobsen I.D."/>
            <person name="Marz M."/>
            <person name="Brakhage A.A."/>
            <person name="Gabaldon T."/>
            <person name="Bocker S."/>
            <person name="Voigt K."/>
        </authorList>
    </citation>
    <scope>NUCLEOTIDE SEQUENCE [LARGE SCALE GENOMIC DNA]</scope>
    <source>
        <strain evidence="1">FSU 9682</strain>
    </source>
</reference>
<accession>A0A068RQG7</accession>
<name>A0A068RQG7_9FUNG</name>
<dbReference type="AlphaFoldDB" id="A0A068RQG7"/>
<proteinExistence type="predicted"/>
<comment type="caution">
    <text evidence="1">The sequence shown here is derived from an EMBL/GenBank/DDBJ whole genome shotgun (WGS) entry which is preliminary data.</text>
</comment>
<sequence length="81" mass="9092">MNKAADNDKALVVEQRLDVPSGWSRMSAKAQGKTAVVHEDKQERIVRKGAAENNGWSNRLARTEQVHLQTNGFPLQQVHED</sequence>
<evidence type="ECO:0000313" key="1">
    <source>
        <dbReference type="EMBL" id="CDH51940.1"/>
    </source>
</evidence>
<organism evidence="1 2">
    <name type="scientific">Lichtheimia corymbifera JMRC:FSU:9682</name>
    <dbReference type="NCBI Taxonomy" id="1263082"/>
    <lineage>
        <taxon>Eukaryota</taxon>
        <taxon>Fungi</taxon>
        <taxon>Fungi incertae sedis</taxon>
        <taxon>Mucoromycota</taxon>
        <taxon>Mucoromycotina</taxon>
        <taxon>Mucoromycetes</taxon>
        <taxon>Mucorales</taxon>
        <taxon>Lichtheimiaceae</taxon>
        <taxon>Lichtheimia</taxon>
    </lineage>
</organism>
<dbReference type="Proteomes" id="UP000027586">
    <property type="component" value="Unassembled WGS sequence"/>
</dbReference>
<evidence type="ECO:0000313" key="2">
    <source>
        <dbReference type="Proteomes" id="UP000027586"/>
    </source>
</evidence>